<organism evidence="3 4">
    <name type="scientific">Planctobacterium marinum</name>
    <dbReference type="NCBI Taxonomy" id="1631968"/>
    <lineage>
        <taxon>Bacteria</taxon>
        <taxon>Pseudomonadati</taxon>
        <taxon>Pseudomonadota</taxon>
        <taxon>Gammaproteobacteria</taxon>
        <taxon>Alteromonadales</taxon>
        <taxon>Alteromonadaceae</taxon>
        <taxon>Planctobacterium</taxon>
    </lineage>
</organism>
<dbReference type="SUPFAM" id="SSF47413">
    <property type="entry name" value="lambda repressor-like DNA-binding domains"/>
    <property type="match status" value="1"/>
</dbReference>
<dbReference type="EMBL" id="AP027272">
    <property type="protein sequence ID" value="BDX07300.1"/>
    <property type="molecule type" value="Genomic_DNA"/>
</dbReference>
<feature type="domain" description="HTH cro/C1-type" evidence="2">
    <location>
        <begin position="10"/>
        <end position="63"/>
    </location>
</feature>
<evidence type="ECO:0000313" key="3">
    <source>
        <dbReference type="EMBL" id="BDX07300.1"/>
    </source>
</evidence>
<feature type="transmembrane region" description="Helical" evidence="1">
    <location>
        <begin position="83"/>
        <end position="103"/>
    </location>
</feature>
<protein>
    <recommendedName>
        <fullName evidence="2">HTH cro/C1-type domain-containing protein</fullName>
    </recommendedName>
</protein>
<accession>A0AA48HZ61</accession>
<dbReference type="Pfam" id="PF01381">
    <property type="entry name" value="HTH_3"/>
    <property type="match status" value="1"/>
</dbReference>
<reference evidence="3" key="1">
    <citation type="submission" date="2023-01" db="EMBL/GenBank/DDBJ databases">
        <title>Complete genome sequence of Planctobacterium marinum strain Dej080120_11.</title>
        <authorList>
            <person name="Ueki S."/>
            <person name="Maruyama F."/>
        </authorList>
    </citation>
    <scope>NUCLEOTIDE SEQUENCE</scope>
    <source>
        <strain evidence="3">Dej080120_11</strain>
    </source>
</reference>
<dbReference type="Pfam" id="PF13211">
    <property type="entry name" value="DUF4019"/>
    <property type="match status" value="1"/>
</dbReference>
<dbReference type="AlphaFoldDB" id="A0AA48HZ61"/>
<dbReference type="Proteomes" id="UP001333710">
    <property type="component" value="Chromosome"/>
</dbReference>
<dbReference type="KEGG" id="pmaw:MACH26_28210"/>
<dbReference type="InterPro" id="IPR001387">
    <property type="entry name" value="Cro/C1-type_HTH"/>
</dbReference>
<keyword evidence="1" id="KW-0472">Membrane</keyword>
<dbReference type="InterPro" id="IPR025091">
    <property type="entry name" value="DUF4019"/>
</dbReference>
<keyword evidence="1" id="KW-1133">Transmembrane helix</keyword>
<evidence type="ECO:0000313" key="4">
    <source>
        <dbReference type="Proteomes" id="UP001333710"/>
    </source>
</evidence>
<evidence type="ECO:0000256" key="1">
    <source>
        <dbReference type="SAM" id="Phobius"/>
    </source>
</evidence>
<proteinExistence type="predicted"/>
<dbReference type="GO" id="GO:0003677">
    <property type="term" value="F:DNA binding"/>
    <property type="evidence" value="ECO:0007669"/>
    <property type="project" value="InterPro"/>
</dbReference>
<keyword evidence="4" id="KW-1185">Reference proteome</keyword>
<evidence type="ECO:0000259" key="2">
    <source>
        <dbReference type="PROSITE" id="PS50943"/>
    </source>
</evidence>
<dbReference type="PROSITE" id="PS50943">
    <property type="entry name" value="HTH_CROC1"/>
    <property type="match status" value="1"/>
</dbReference>
<sequence length="240" mass="26288">MDMKINASKIVNYRKEKAWSQQHLADVSGLSLRTVQRIENNGSGSPDSIKAIAMAFELIPGDLMESVPEITASPTSITKRKKALIAVTCVLASLVLISPLTLLSETGTTATSDETSTLDLQDDSNSTEKALIQQHALDWLSLVDNGDYIAGWQASDALVHSQVTAQQWQEAVSRVRSVFGKNQKRSIQSLDVMTQLPGLPDGEYAMLVFNSKFENKANSIETLPMSKASGEWKPIGYFIR</sequence>
<dbReference type="Gene3D" id="1.10.260.40">
    <property type="entry name" value="lambda repressor-like DNA-binding domains"/>
    <property type="match status" value="1"/>
</dbReference>
<gene>
    <name evidence="3" type="ORF">MACH26_28210</name>
</gene>
<keyword evidence="1" id="KW-0812">Transmembrane</keyword>
<dbReference type="InterPro" id="IPR010982">
    <property type="entry name" value="Lambda_DNA-bd_dom_sf"/>
</dbReference>
<dbReference type="CDD" id="cd00093">
    <property type="entry name" value="HTH_XRE"/>
    <property type="match status" value="1"/>
</dbReference>
<dbReference type="SMART" id="SM00530">
    <property type="entry name" value="HTH_XRE"/>
    <property type="match status" value="1"/>
</dbReference>
<name>A0AA48HZ61_9ALTE</name>